<feature type="region of interest" description="Disordered" evidence="1">
    <location>
        <begin position="15"/>
        <end position="38"/>
    </location>
</feature>
<dbReference type="InterPro" id="IPR018961">
    <property type="entry name" value="DnaJ_homolog_subfam-C_membr-28"/>
</dbReference>
<sequence length="122" mass="14016">MWLIDEWAERHIQEAQRKGELDSLPGSGEPLELDDDSHVPSELRAGYRLLKNAGCLPPELEMRKEAIELADLLKGIHQLHPDYKAVSKRLSLLELRLRQAGISTDFLYGNYADKLRQRLPEE</sequence>
<dbReference type="Pfam" id="PF09350">
    <property type="entry name" value="DJC28_CD"/>
    <property type="match status" value="1"/>
</dbReference>
<dbReference type="KEGG" id="izh:FEM41_03240"/>
<dbReference type="InterPro" id="IPR052573">
    <property type="entry name" value="DnaJ_C_subfamily_28"/>
</dbReference>
<dbReference type="PANTHER" id="PTHR39158">
    <property type="entry name" value="OS08G0560600 PROTEIN"/>
    <property type="match status" value="1"/>
</dbReference>
<dbReference type="Proteomes" id="UP000302163">
    <property type="component" value="Chromosome"/>
</dbReference>
<evidence type="ECO:0000313" key="4">
    <source>
        <dbReference type="Proteomes" id="UP000302163"/>
    </source>
</evidence>
<evidence type="ECO:0000313" key="3">
    <source>
        <dbReference type="EMBL" id="QCT18726.1"/>
    </source>
</evidence>
<dbReference type="NCBIfam" id="NF007572">
    <property type="entry name" value="PRK10203.1"/>
    <property type="match status" value="1"/>
</dbReference>
<gene>
    <name evidence="3" type="ORF">FEM41_03240</name>
</gene>
<dbReference type="EMBL" id="CP040428">
    <property type="protein sequence ID" value="QCT18726.1"/>
    <property type="molecule type" value="Genomic_DNA"/>
</dbReference>
<dbReference type="AlphaFoldDB" id="A0A4P8YG15"/>
<dbReference type="OrthoDB" id="9798476at2"/>
<proteinExistence type="predicted"/>
<organism evidence="3 4">
    <name type="scientific">Jejubacter calystegiae</name>
    <dbReference type="NCBI Taxonomy" id="2579935"/>
    <lineage>
        <taxon>Bacteria</taxon>
        <taxon>Pseudomonadati</taxon>
        <taxon>Pseudomonadota</taxon>
        <taxon>Gammaproteobacteria</taxon>
        <taxon>Enterobacterales</taxon>
        <taxon>Enterobacteriaceae</taxon>
        <taxon>Jejubacter</taxon>
    </lineage>
</organism>
<name>A0A4P8YG15_9ENTR</name>
<protein>
    <submittedName>
        <fullName evidence="3">DUF1992 domain-containing protein</fullName>
    </submittedName>
</protein>
<dbReference type="RefSeq" id="WP_138094394.1">
    <property type="nucleotide sequence ID" value="NZ_CP040428.1"/>
</dbReference>
<accession>A0A4P8YG15</accession>
<evidence type="ECO:0000256" key="1">
    <source>
        <dbReference type="SAM" id="MobiDB-lite"/>
    </source>
</evidence>
<reference evidence="3 4" key="1">
    <citation type="submission" date="2019-05" db="EMBL/GenBank/DDBJ databases">
        <title>Complete genome sequence of Izhakiella calystegiae KSNA2, an endophyte isolated from beach morning glory (Calystegia soldanella).</title>
        <authorList>
            <person name="Jiang L."/>
            <person name="Jeong J.C."/>
            <person name="Kim C.Y."/>
            <person name="Kim D.H."/>
            <person name="Kim S.W."/>
            <person name="Lee j."/>
        </authorList>
    </citation>
    <scope>NUCLEOTIDE SEQUENCE [LARGE SCALE GENOMIC DNA]</scope>
    <source>
        <strain evidence="3 4">KSNA2</strain>
    </source>
</reference>
<dbReference type="PANTHER" id="PTHR39158:SF1">
    <property type="entry name" value="DNAJ HOMOLOG SUBFAMILY C MEMBER 28"/>
    <property type="match status" value="1"/>
</dbReference>
<evidence type="ECO:0000259" key="2">
    <source>
        <dbReference type="Pfam" id="PF09350"/>
    </source>
</evidence>
<keyword evidence="4" id="KW-1185">Reference proteome</keyword>
<feature type="domain" description="DnaJ homologue subfamily C member 28 conserved" evidence="2">
    <location>
        <begin position="7"/>
        <end position="73"/>
    </location>
</feature>